<evidence type="ECO:0000313" key="2">
    <source>
        <dbReference type="Proteomes" id="UP000610746"/>
    </source>
</evidence>
<comment type="caution">
    <text evidence="1">The sequence shown here is derived from an EMBL/GenBank/DDBJ whole genome shotgun (WGS) entry which is preliminary data.</text>
</comment>
<dbReference type="Proteomes" id="UP000610746">
    <property type="component" value="Unassembled WGS sequence"/>
</dbReference>
<reference evidence="1" key="1">
    <citation type="submission" date="2020-05" db="EMBL/GenBank/DDBJ databases">
        <title>Genomic Encyclopedia of Type Strains, Phase IV (KMG-V): Genome sequencing to study the core and pangenomes of soil and plant-associated prokaryotes.</title>
        <authorList>
            <person name="Whitman W."/>
        </authorList>
    </citation>
    <scope>NUCLEOTIDE SEQUENCE</scope>
    <source>
        <strain evidence="1">16F</strain>
    </source>
</reference>
<dbReference type="AlphaFoldDB" id="A0A8J8G660"/>
<dbReference type="RefSeq" id="WP_173778829.1">
    <property type="nucleotide sequence ID" value="NZ_JABSNO010000007.1"/>
</dbReference>
<dbReference type="PROSITE" id="PS51257">
    <property type="entry name" value="PROKAR_LIPOPROTEIN"/>
    <property type="match status" value="1"/>
</dbReference>
<proteinExistence type="predicted"/>
<protein>
    <submittedName>
        <fullName evidence="1">Uncharacterized protein</fullName>
    </submittedName>
</protein>
<dbReference type="EMBL" id="JABSNO010000007">
    <property type="protein sequence ID" value="NRS92218.1"/>
    <property type="molecule type" value="Genomic_DNA"/>
</dbReference>
<name>A0A8J8G660_9FLAO</name>
<keyword evidence="2" id="KW-1185">Reference proteome</keyword>
<sequence length="147" mass="17122">MKNFILLITFYLGISCTAQYPLKTDYTEIPNNSYLKDLNNELPSFVGIYKANYQNYIITLNINLENHKLIYGLLNNYYNDLINIDYKIETTNGLIVYNTQDQYISQTQLRHTIRSMWVEDSGTKLLLYYGGTNCGVGWGEIKLTKFN</sequence>
<evidence type="ECO:0000313" key="1">
    <source>
        <dbReference type="EMBL" id="NRS92218.1"/>
    </source>
</evidence>
<gene>
    <name evidence="1" type="ORF">HNQ03_001286</name>
</gene>
<organism evidence="1 2">
    <name type="scientific">Frigoriflavimonas asaccharolytica</name>
    <dbReference type="NCBI Taxonomy" id="2735899"/>
    <lineage>
        <taxon>Bacteria</taxon>
        <taxon>Pseudomonadati</taxon>
        <taxon>Bacteroidota</taxon>
        <taxon>Flavobacteriia</taxon>
        <taxon>Flavobacteriales</taxon>
        <taxon>Weeksellaceae</taxon>
        <taxon>Frigoriflavimonas</taxon>
    </lineage>
</organism>
<accession>A0A8J8G660</accession>